<organism evidence="2 3">
    <name type="scientific">Vreelandella subterranea</name>
    <dbReference type="NCBI Taxonomy" id="416874"/>
    <lineage>
        <taxon>Bacteria</taxon>
        <taxon>Pseudomonadati</taxon>
        <taxon>Pseudomonadota</taxon>
        <taxon>Gammaproteobacteria</taxon>
        <taxon>Oceanospirillales</taxon>
        <taxon>Halomonadaceae</taxon>
        <taxon>Vreelandella</taxon>
    </lineage>
</organism>
<keyword evidence="3" id="KW-1185">Reference proteome</keyword>
<dbReference type="PANTHER" id="PTHR43861:SF1">
    <property type="entry name" value="TRANS-ACONITATE 2-METHYLTRANSFERASE"/>
    <property type="match status" value="1"/>
</dbReference>
<sequence length="255" mass="28105">MTDTSRQSTRQSWNPEGYAQHAHFVPDMGSEVLALLAPKQGERILDLGCGDGVLTERIAKSGAKVVGIDASQEMVRAAQERGINARVMDAYQMPFDQEFDAVFSNAALHWMLDPQAVLASIKRALKPGGRFVAEFGGHGNVAAICTALIGALQFRGISARGRYPWYFPTAEDYRHLLETAGFKVQSIELIPRPTRLPTGMTGWLNTFASPFFHGLEDDLRESVIDNTQLLLAHSLRDAQGNWTADYVRLRVSASV</sequence>
<evidence type="ECO:0000313" key="2">
    <source>
        <dbReference type="EMBL" id="SER89696.1"/>
    </source>
</evidence>
<dbReference type="SUPFAM" id="SSF53335">
    <property type="entry name" value="S-adenosyl-L-methionine-dependent methyltransferases"/>
    <property type="match status" value="1"/>
</dbReference>
<feature type="domain" description="Methyltransferase type 11" evidence="1">
    <location>
        <begin position="45"/>
        <end position="132"/>
    </location>
</feature>
<dbReference type="Proteomes" id="UP000198505">
    <property type="component" value="Unassembled WGS sequence"/>
</dbReference>
<evidence type="ECO:0000259" key="1">
    <source>
        <dbReference type="Pfam" id="PF08241"/>
    </source>
</evidence>
<dbReference type="RefSeq" id="WP_092826704.1">
    <property type="nucleotide sequence ID" value="NZ_FOGS01000004.1"/>
</dbReference>
<name>A0A1H9SXT0_9GAMM</name>
<keyword evidence="2" id="KW-0808">Transferase</keyword>
<dbReference type="GO" id="GO:0008757">
    <property type="term" value="F:S-adenosylmethionine-dependent methyltransferase activity"/>
    <property type="evidence" value="ECO:0007669"/>
    <property type="project" value="InterPro"/>
</dbReference>
<gene>
    <name evidence="2" type="ORF">SAMN04487958_10491</name>
</gene>
<proteinExistence type="predicted"/>
<keyword evidence="2" id="KW-0489">Methyltransferase</keyword>
<dbReference type="InterPro" id="IPR013216">
    <property type="entry name" value="Methyltransf_11"/>
</dbReference>
<dbReference type="Gene3D" id="3.40.50.150">
    <property type="entry name" value="Vaccinia Virus protein VP39"/>
    <property type="match status" value="1"/>
</dbReference>
<dbReference type="InterPro" id="IPR029063">
    <property type="entry name" value="SAM-dependent_MTases_sf"/>
</dbReference>
<dbReference type="AlphaFoldDB" id="A0A1H9SXT0"/>
<dbReference type="PANTHER" id="PTHR43861">
    <property type="entry name" value="TRANS-ACONITATE 2-METHYLTRANSFERASE-RELATED"/>
    <property type="match status" value="1"/>
</dbReference>
<dbReference type="Pfam" id="PF08241">
    <property type="entry name" value="Methyltransf_11"/>
    <property type="match status" value="1"/>
</dbReference>
<dbReference type="CDD" id="cd02440">
    <property type="entry name" value="AdoMet_MTases"/>
    <property type="match status" value="1"/>
</dbReference>
<keyword evidence="2" id="KW-0830">Ubiquinone</keyword>
<dbReference type="EMBL" id="FOGS01000004">
    <property type="protein sequence ID" value="SER89696.1"/>
    <property type="molecule type" value="Genomic_DNA"/>
</dbReference>
<evidence type="ECO:0000313" key="3">
    <source>
        <dbReference type="Proteomes" id="UP000198505"/>
    </source>
</evidence>
<protein>
    <submittedName>
        <fullName evidence="2">Ubiquinone/menaquinone biosynthesis C-methylase UbiE</fullName>
    </submittedName>
</protein>
<reference evidence="3" key="1">
    <citation type="submission" date="2016-10" db="EMBL/GenBank/DDBJ databases">
        <authorList>
            <person name="Varghese N."/>
            <person name="Submissions S."/>
        </authorList>
    </citation>
    <scope>NUCLEOTIDE SEQUENCE [LARGE SCALE GENOMIC DNA]</scope>
    <source>
        <strain evidence="3">CGMCC 1.6495</strain>
    </source>
</reference>
<dbReference type="GO" id="GO:0032259">
    <property type="term" value="P:methylation"/>
    <property type="evidence" value="ECO:0007669"/>
    <property type="project" value="UniProtKB-KW"/>
</dbReference>
<accession>A0A1H9SXT0</accession>